<evidence type="ECO:0000256" key="3">
    <source>
        <dbReference type="ARBA" id="ARBA00029440"/>
    </source>
</evidence>
<dbReference type="SUPFAM" id="SSF51735">
    <property type="entry name" value="NAD(P)-binding Rossmann-fold domains"/>
    <property type="match status" value="1"/>
</dbReference>
<evidence type="ECO:0000256" key="1">
    <source>
        <dbReference type="ARBA" id="ARBA00007964"/>
    </source>
</evidence>
<dbReference type="PANTHER" id="PTHR21363:SF0">
    <property type="entry name" value="PREPHENATE DEHYDROGENASE [NADP(+)]"/>
    <property type="match status" value="1"/>
</dbReference>
<gene>
    <name evidence="5" type="ORF">IAB02_08455</name>
</gene>
<dbReference type="GO" id="GO:0070403">
    <property type="term" value="F:NAD+ binding"/>
    <property type="evidence" value="ECO:0007669"/>
    <property type="project" value="InterPro"/>
</dbReference>
<dbReference type="Gene3D" id="3.40.50.720">
    <property type="entry name" value="NAD(P)-binding Rossmann-like Domain"/>
    <property type="match status" value="1"/>
</dbReference>
<dbReference type="EMBL" id="DVMU01000186">
    <property type="protein sequence ID" value="HIU34580.1"/>
    <property type="molecule type" value="Genomic_DNA"/>
</dbReference>
<keyword evidence="2" id="KW-0560">Oxidoreductase</keyword>
<comment type="similarity">
    <text evidence="1">Belongs to the prephenate/arogenate dehydrogenase family.</text>
</comment>
<sequence>MNIAIIGLGVIGGSFALALKEAGYREVYGVDRDPETLQTALRRGMVLGAETEAARILPHADLTILALYPGAVLPFLQENAKHFRPGSLVTDATGVKTRLASGLAGILPADVDFVLGHPMAGREKRGIDFASAEVFRGANYILTPLPSNSEEHLRTLEALVRELGFAGVRRVSPQFHDEIIAFTSQLPHAMAVALINSDREGRDTGRFIGDSYRDLTRIAKINSALWSELFLENRENLLGAIDGFCRELEKIRSAIAAGDREALVRLFDTSRARREALEASRAQK</sequence>
<dbReference type="InterPro" id="IPR008927">
    <property type="entry name" value="6-PGluconate_DH-like_C_sf"/>
</dbReference>
<dbReference type="SUPFAM" id="SSF48179">
    <property type="entry name" value="6-phosphogluconate dehydrogenase C-terminal domain-like"/>
    <property type="match status" value="1"/>
</dbReference>
<evidence type="ECO:0000259" key="4">
    <source>
        <dbReference type="PROSITE" id="PS51176"/>
    </source>
</evidence>
<feature type="domain" description="Prephenate/arogenate dehydrogenase" evidence="4">
    <location>
        <begin position="1"/>
        <end position="284"/>
    </location>
</feature>
<accession>A0A9D1IBX9</accession>
<proteinExistence type="inferred from homology"/>
<dbReference type="GO" id="GO:0006571">
    <property type="term" value="P:tyrosine biosynthetic process"/>
    <property type="evidence" value="ECO:0007669"/>
    <property type="project" value="InterPro"/>
</dbReference>
<dbReference type="Proteomes" id="UP000824072">
    <property type="component" value="Unassembled WGS sequence"/>
</dbReference>
<dbReference type="InterPro" id="IPR003099">
    <property type="entry name" value="Prephen_DH"/>
</dbReference>
<reference evidence="5" key="1">
    <citation type="submission" date="2020-10" db="EMBL/GenBank/DDBJ databases">
        <authorList>
            <person name="Gilroy R."/>
        </authorList>
    </citation>
    <scope>NUCLEOTIDE SEQUENCE</scope>
    <source>
        <strain evidence="5">ChiHcec3-11533</strain>
    </source>
</reference>
<evidence type="ECO:0000313" key="5">
    <source>
        <dbReference type="EMBL" id="HIU34580.1"/>
    </source>
</evidence>
<reference evidence="5" key="2">
    <citation type="journal article" date="2021" name="PeerJ">
        <title>Extensive microbial diversity within the chicken gut microbiome revealed by metagenomics and culture.</title>
        <authorList>
            <person name="Gilroy R."/>
            <person name="Ravi A."/>
            <person name="Getino M."/>
            <person name="Pursley I."/>
            <person name="Horton D.L."/>
            <person name="Alikhan N.F."/>
            <person name="Baker D."/>
            <person name="Gharbi K."/>
            <person name="Hall N."/>
            <person name="Watson M."/>
            <person name="Adriaenssens E.M."/>
            <person name="Foster-Nyarko E."/>
            <person name="Jarju S."/>
            <person name="Secka A."/>
            <person name="Antonio M."/>
            <person name="Oren A."/>
            <person name="Chaudhuri R.R."/>
            <person name="La Ragione R."/>
            <person name="Hildebrand F."/>
            <person name="Pallen M.J."/>
        </authorList>
    </citation>
    <scope>NUCLEOTIDE SEQUENCE</scope>
    <source>
        <strain evidence="5">ChiHcec3-11533</strain>
    </source>
</reference>
<evidence type="ECO:0000256" key="2">
    <source>
        <dbReference type="ARBA" id="ARBA00023002"/>
    </source>
</evidence>
<name>A0A9D1IBX9_9FIRM</name>
<dbReference type="PROSITE" id="PS51176">
    <property type="entry name" value="PDH_ADH"/>
    <property type="match status" value="1"/>
</dbReference>
<dbReference type="AlphaFoldDB" id="A0A9D1IBX9"/>
<dbReference type="InterPro" id="IPR050812">
    <property type="entry name" value="Preph/Arog_dehydrog"/>
</dbReference>
<dbReference type="Pfam" id="PF02153">
    <property type="entry name" value="PDH_N"/>
    <property type="match status" value="1"/>
</dbReference>
<dbReference type="GO" id="GO:0008977">
    <property type="term" value="F:prephenate dehydrogenase (NAD+) activity"/>
    <property type="evidence" value="ECO:0007669"/>
    <property type="project" value="InterPro"/>
</dbReference>
<evidence type="ECO:0000313" key="6">
    <source>
        <dbReference type="Proteomes" id="UP000824072"/>
    </source>
</evidence>
<dbReference type="InterPro" id="IPR046826">
    <property type="entry name" value="PDH_N"/>
</dbReference>
<comment type="caution">
    <text evidence="5">The sequence shown here is derived from an EMBL/GenBank/DDBJ whole genome shotgun (WGS) entry which is preliminary data.</text>
</comment>
<comment type="pathway">
    <text evidence="3">Amino-acid biosynthesis.</text>
</comment>
<dbReference type="Gene3D" id="1.10.3660.10">
    <property type="entry name" value="6-phosphogluconate dehydrogenase C-terminal like domain"/>
    <property type="match status" value="1"/>
</dbReference>
<organism evidence="5 6">
    <name type="scientific">Candidatus Pullichristensenella excrementigallinarum</name>
    <dbReference type="NCBI Taxonomy" id="2840907"/>
    <lineage>
        <taxon>Bacteria</taxon>
        <taxon>Bacillati</taxon>
        <taxon>Bacillota</taxon>
        <taxon>Clostridia</taxon>
        <taxon>Candidatus Pullichristensenella</taxon>
    </lineage>
</organism>
<dbReference type="PANTHER" id="PTHR21363">
    <property type="entry name" value="PREPHENATE DEHYDROGENASE"/>
    <property type="match status" value="1"/>
</dbReference>
<dbReference type="GO" id="GO:0004665">
    <property type="term" value="F:prephenate dehydrogenase (NADP+) activity"/>
    <property type="evidence" value="ECO:0007669"/>
    <property type="project" value="InterPro"/>
</dbReference>
<dbReference type="Pfam" id="PF20463">
    <property type="entry name" value="PDH_C"/>
    <property type="match status" value="1"/>
</dbReference>
<dbReference type="InterPro" id="IPR036291">
    <property type="entry name" value="NAD(P)-bd_dom_sf"/>
</dbReference>
<dbReference type="InterPro" id="IPR046825">
    <property type="entry name" value="PDH_C"/>
</dbReference>
<protein>
    <submittedName>
        <fullName evidence="5">Prephenate dehydrogenase</fullName>
    </submittedName>
</protein>